<name>A0A077ENX4_SHFV</name>
<evidence type="ECO:0000256" key="1">
    <source>
        <dbReference type="SAM" id="Phobius"/>
    </source>
</evidence>
<dbReference type="InterPro" id="IPR003434">
    <property type="entry name" value="Arteri_GP2a"/>
</dbReference>
<evidence type="ECO:0000313" key="2">
    <source>
        <dbReference type="EMBL" id="AIL48147.1"/>
    </source>
</evidence>
<proteinExistence type="predicted"/>
<dbReference type="Proteomes" id="UP000116706">
    <property type="component" value="Genome"/>
</dbReference>
<evidence type="ECO:0000313" key="3">
    <source>
        <dbReference type="Proteomes" id="UP000116706"/>
    </source>
</evidence>
<reference evidence="2 3" key="1">
    <citation type="submission" date="2014-08" db="EMBL/GenBank/DDBJ databases">
        <title>Genome sequences of Simian hemorrhagic fever virus variant NIH LVR42-0/M6941 isolates (Arterivirdae: Arterivirus).</title>
        <authorList>
            <person name="Lauck M."/>
            <person name="Palacios G."/>
            <person name="Wiley M."/>
            <person name="Li Y."/>
            <person name="Fang Y."/>
            <person name="Lackemeyer M.G."/>
            <person name="Cai Y."/>
            <person name="Bailey A.L."/>
            <person name="Postnikova E."/>
            <person name="Radoshitzky S.R."/>
            <person name="Johnson R.F."/>
            <person name="Alkhovsky S.V."/>
            <person name="Deriabin P.G."/>
            <person name="Friedrich T.C."/>
            <person name="Goldberg T.L."/>
            <person name="Jahrling P.B."/>
            <person name="O'Connor D.H."/>
            <person name="Kuhn J.H."/>
        </authorList>
    </citation>
    <scope>NUCLEOTIDE SEQUENCE [LARGE SCALE GENOMIC DNA]</scope>
    <source>
        <strain evidence="2">LVR 42-0/M6941</strain>
    </source>
</reference>
<protein>
    <submittedName>
        <fullName evidence="2">GP2b protein</fullName>
    </submittedName>
</protein>
<keyword evidence="1" id="KW-0472">Membrane</keyword>
<dbReference type="Pfam" id="PF02340">
    <property type="entry name" value="PRRSV_Env"/>
    <property type="match status" value="1"/>
</dbReference>
<sequence length="214" mass="24135">MLSTSSSSRSLTCSSIWLLSFLLCWLVKCSHSQLNLFFAVPQQLRLRPEALTKMLLRQCHQSIIPYPNHPLGITTHAMVNALAAFSLQKAEDQAHATLHVKGITSAEYTYNVSCEPSSFTLDVTGLSKYLTSTNRALERLRHCEDIAPIVGYLLSNRTHSYLTNPWMSVVLKSHRPAVVFCYYVCCFLLVLQIKHIFAFVTYKLRSSCTSTPQS</sequence>
<keyword evidence="1" id="KW-1133">Transmembrane helix</keyword>
<keyword evidence="1" id="KW-0812">Transmembrane</keyword>
<dbReference type="EMBL" id="KM371109">
    <property type="protein sequence ID" value="AIL48147.1"/>
    <property type="molecule type" value="Genomic_RNA"/>
</dbReference>
<accession>A0A077ENX4</accession>
<organismHost>
    <name type="scientific">Erythrocebus patas</name>
    <name type="common">Red guenon</name>
    <name type="synonym">Cercopithecus patas</name>
    <dbReference type="NCBI Taxonomy" id="9538"/>
</organismHost>
<organism evidence="2 3">
    <name type="scientific">Simian hemorrhagic fever virus</name>
    <name type="common">SHFV</name>
    <dbReference type="NCBI Taxonomy" id="38143"/>
    <lineage>
        <taxon>Viruses</taxon>
        <taxon>Riboviria</taxon>
        <taxon>Orthornavirae</taxon>
        <taxon>Pisuviricota</taxon>
        <taxon>Pisoniviricetes</taxon>
        <taxon>Nidovirales</taxon>
        <taxon>Arnidovirineae</taxon>
        <taxon>Arteriviridae</taxon>
        <taxon>Simarterivirinae</taxon>
        <taxon>Deltaarterivirus</taxon>
        <taxon>Hedartevirus</taxon>
        <taxon>Deltaarterivirus hemfev</taxon>
    </lineage>
</organism>
<feature type="transmembrane region" description="Helical" evidence="1">
    <location>
        <begin position="177"/>
        <end position="197"/>
    </location>
</feature>
<gene>
    <name evidence="2" type="primary">ORF2b</name>
</gene>
<organismHost>
    <name type="scientific">Macaca</name>
    <name type="common">macaques</name>
    <dbReference type="NCBI Taxonomy" id="9539"/>
</organismHost>